<dbReference type="Gene3D" id="2.60.120.10">
    <property type="entry name" value="Jelly Rolls"/>
    <property type="match status" value="1"/>
</dbReference>
<accession>A0ABT8TD42</accession>
<keyword evidence="3" id="KW-1185">Reference proteome</keyword>
<name>A0ABT8TD42_9GAMM</name>
<reference evidence="2" key="1">
    <citation type="submission" date="2023-07" db="EMBL/GenBank/DDBJ databases">
        <title>Gilvimarinus algae sp. nov., isolated from the surface of Kelp.</title>
        <authorList>
            <person name="Sun Y.Y."/>
            <person name="Gong Y."/>
            <person name="Du Z.J."/>
        </authorList>
    </citation>
    <scope>NUCLEOTIDE SEQUENCE</scope>
    <source>
        <strain evidence="2">SDUM040014</strain>
    </source>
</reference>
<organism evidence="2 3">
    <name type="scientific">Gilvimarinus algae</name>
    <dbReference type="NCBI Taxonomy" id="3058037"/>
    <lineage>
        <taxon>Bacteria</taxon>
        <taxon>Pseudomonadati</taxon>
        <taxon>Pseudomonadota</taxon>
        <taxon>Gammaproteobacteria</taxon>
        <taxon>Cellvibrionales</taxon>
        <taxon>Cellvibrionaceae</taxon>
        <taxon>Gilvimarinus</taxon>
    </lineage>
</organism>
<comment type="caution">
    <text evidence="2">The sequence shown here is derived from an EMBL/GenBank/DDBJ whole genome shotgun (WGS) entry which is preliminary data.</text>
</comment>
<evidence type="ECO:0000313" key="2">
    <source>
        <dbReference type="EMBL" id="MDO3382037.1"/>
    </source>
</evidence>
<dbReference type="PANTHER" id="PTHR12461:SF105">
    <property type="entry name" value="HYPOXIA-INDUCIBLE FACTOR 1-ALPHA INHIBITOR"/>
    <property type="match status" value="1"/>
</dbReference>
<proteinExistence type="predicted"/>
<dbReference type="InterPro" id="IPR041667">
    <property type="entry name" value="Cupin_8"/>
</dbReference>
<dbReference type="PANTHER" id="PTHR12461">
    <property type="entry name" value="HYPOXIA-INDUCIBLE FACTOR 1 ALPHA INHIBITOR-RELATED"/>
    <property type="match status" value="1"/>
</dbReference>
<dbReference type="Pfam" id="PF13621">
    <property type="entry name" value="Cupin_8"/>
    <property type="match status" value="1"/>
</dbReference>
<gene>
    <name evidence="2" type="ORF">QWI16_07610</name>
</gene>
<dbReference type="Proteomes" id="UP001168380">
    <property type="component" value="Unassembled WGS sequence"/>
</dbReference>
<dbReference type="InterPro" id="IPR003347">
    <property type="entry name" value="JmjC_dom"/>
</dbReference>
<dbReference type="SUPFAM" id="SSF51197">
    <property type="entry name" value="Clavaminate synthase-like"/>
    <property type="match status" value="1"/>
</dbReference>
<protein>
    <submittedName>
        <fullName evidence="2">Cupin-like domain-containing protein</fullName>
    </submittedName>
</protein>
<sequence length="343" mass="39243">MTLIQKKTRVLEGVTPQTVPYEDLMRAQEPVVLKGLVQDWGLVNAARKSHREAMAYLKSFYNGRTVGSYWAGPQVQGRYGYNEAFTGFNFESRRVPLTEMLDSIGEHMDDERPPSRYVGSTTIDACLPGFRAENDLPFTHPMFAENTPLASIWLGNPSLISAHYDAPNNMACCVVGKRRFTLFPPEQIDNLYPGPLEPTPGGQAISLVDFSNPDFERFPKFRQAIEVGQVADMEAGDALFYPSMWWHQVEGLDRFNVMINYWWNTSPAFMGTPMNVLKHALLSLRDRPEHERRAWRSVFDYYVFGDVEASREHIPEHARGELAPLDDARARQLRAWLINRLNR</sequence>
<dbReference type="InterPro" id="IPR014710">
    <property type="entry name" value="RmlC-like_jellyroll"/>
</dbReference>
<evidence type="ECO:0000313" key="3">
    <source>
        <dbReference type="Proteomes" id="UP001168380"/>
    </source>
</evidence>
<dbReference type="SMART" id="SM00558">
    <property type="entry name" value="JmjC"/>
    <property type="match status" value="1"/>
</dbReference>
<feature type="domain" description="JmjC" evidence="1">
    <location>
        <begin position="116"/>
        <end position="280"/>
    </location>
</feature>
<evidence type="ECO:0000259" key="1">
    <source>
        <dbReference type="PROSITE" id="PS51184"/>
    </source>
</evidence>
<dbReference type="RefSeq" id="WP_302712198.1">
    <property type="nucleotide sequence ID" value="NZ_JAULRT010000052.1"/>
</dbReference>
<dbReference type="PROSITE" id="PS51184">
    <property type="entry name" value="JMJC"/>
    <property type="match status" value="1"/>
</dbReference>
<dbReference type="EMBL" id="JAULRT010000052">
    <property type="protein sequence ID" value="MDO3382037.1"/>
    <property type="molecule type" value="Genomic_DNA"/>
</dbReference>